<evidence type="ECO:0000259" key="1">
    <source>
        <dbReference type="PROSITE" id="PS50853"/>
    </source>
</evidence>
<dbReference type="InterPro" id="IPR003961">
    <property type="entry name" value="FN3_dom"/>
</dbReference>
<accession>A0ABQ3LBJ5</accession>
<reference evidence="3" key="1">
    <citation type="journal article" date="2019" name="Int. J. Syst. Evol. Microbiol.">
        <title>The Global Catalogue of Microorganisms (GCM) 10K type strain sequencing project: providing services to taxonomists for standard genome sequencing and annotation.</title>
        <authorList>
            <consortium name="The Broad Institute Genomics Platform"/>
            <consortium name="The Broad Institute Genome Sequencing Center for Infectious Disease"/>
            <person name="Wu L."/>
            <person name="Ma J."/>
        </authorList>
    </citation>
    <scope>NUCLEOTIDE SEQUENCE [LARGE SCALE GENOMIC DNA]</scope>
    <source>
        <strain evidence="3">CGMCC 1.8957</strain>
    </source>
</reference>
<gene>
    <name evidence="2" type="ORF">GCM10008023_06040</name>
</gene>
<name>A0ABQ3LBJ5_9SPHN</name>
<evidence type="ECO:0000313" key="3">
    <source>
        <dbReference type="Proteomes" id="UP000652430"/>
    </source>
</evidence>
<dbReference type="InterPro" id="IPR032876">
    <property type="entry name" value="J_dom"/>
</dbReference>
<proteinExistence type="predicted"/>
<comment type="caution">
    <text evidence="2">The sequence shown here is derived from an EMBL/GenBank/DDBJ whole genome shotgun (WGS) entry which is preliminary data.</text>
</comment>
<feature type="domain" description="Fibronectin type-III" evidence="1">
    <location>
        <begin position="639"/>
        <end position="741"/>
    </location>
</feature>
<dbReference type="PROSITE" id="PS50853">
    <property type="entry name" value="FN3"/>
    <property type="match status" value="1"/>
</dbReference>
<dbReference type="InterPro" id="IPR056490">
    <property type="entry name" value="Rcc01698_C"/>
</dbReference>
<dbReference type="EMBL" id="BNAQ01000001">
    <property type="protein sequence ID" value="GHH09402.1"/>
    <property type="molecule type" value="Genomic_DNA"/>
</dbReference>
<sequence length="975" mass="102742">MGGKHTSTSDPKINSISIQSSTLGLPLAIGAGRNRRKPNLIWYNAFTATPHTTQQSAGKGLGGGSSSTSYTYTASIILAIGEGPVSGIRTVYRDKSVFTSLAAAGLSLATGAPDQPVWSYLTSVYPAQARAYARIAYVYAADYALTDSAALPNHSFEVDHPIQMAGLADADPKDWLVEFFTNAQWGLPGWGTSLLGDWSEWSSYCRANNLLISPLLEAQVQASAHLTEITDLTNSAPFWSEGLLKIRPYGDRPATGNGVTFTPNLTPEYDLTEADFIAAEGTPAVKIVILDQSDAYNISQVECLDRDHRYDTAIMTSPDDADIALNGPRKADPVTWHSICDVNIAQHACDLLNQRVLYKRLQYTFTLPWSFVLLEPMDLVTLTTETDELQLTRQLVRILQIDESESDDTLAFTAEHVDIGIATAARFTSGSSDGFSSNTDVAPGSVSPPALINAPTSLTAGDPEIWCAVASTSPTWGGCEVWISVDGDKYSRIGRINGPARYGVLTAALVSHGDPDTTNTLSVSLATSRGSLGSATAAEANAGGSLCMIDGELLTYQTATLTGANAYTLTSLRRGFQGTSPAAHASGASFVRLDDAIFKFSYAKLNVGSTIYVKLPSFNVYGRAIEDLATVSAYSVSLAPVSALPDPVTGLALSLPWTGSTLSVVCDASARATSYKFRFYKADETTLVREIVTTTPAATYSAALAAQDGVQRAYAIEVLAGNDAGYTAPSTWLTVTNSAPPAVSSPAIAGGATVATATCTATTDPDVAGYVLFYSSASGFDPATTGGLVASGIPSVSVFGLAAGTYYGRIAAFDGWSSNPATLNLSSEISFTITTGGGSTPSGGGTTGGGYDGRCVVDTTPILIANATLDGPGKEKAARDCAVGDWVWTRHEITMEWGAYPITAISFSNDPTFAAPGYPNATRRHRFWVDRWVTMEVLGVPVGSARVAKITVDDAHTYVSAGVLSHNIKQFNASE</sequence>
<dbReference type="Proteomes" id="UP000652430">
    <property type="component" value="Unassembled WGS sequence"/>
</dbReference>
<evidence type="ECO:0000313" key="2">
    <source>
        <dbReference type="EMBL" id="GHH09402.1"/>
    </source>
</evidence>
<organism evidence="2 3">
    <name type="scientific">Sphingomonas glacialis</name>
    <dbReference type="NCBI Taxonomy" id="658225"/>
    <lineage>
        <taxon>Bacteria</taxon>
        <taxon>Pseudomonadati</taxon>
        <taxon>Pseudomonadota</taxon>
        <taxon>Alphaproteobacteria</taxon>
        <taxon>Sphingomonadales</taxon>
        <taxon>Sphingomonadaceae</taxon>
        <taxon>Sphingomonas</taxon>
    </lineage>
</organism>
<dbReference type="Pfam" id="PF13550">
    <property type="entry name" value="Phage-tail_3"/>
    <property type="match status" value="1"/>
</dbReference>
<keyword evidence="3" id="KW-1185">Reference proteome</keyword>
<protein>
    <recommendedName>
        <fullName evidence="1">Fibronectin type-III domain-containing protein</fullName>
    </recommendedName>
</protein>
<dbReference type="Pfam" id="PF23666">
    <property type="entry name" value="Rcc01698_C"/>
    <property type="match status" value="1"/>
</dbReference>
<dbReference type="RefSeq" id="WP_189675038.1">
    <property type="nucleotide sequence ID" value="NZ_BNAQ01000001.1"/>
</dbReference>